<gene>
    <name evidence="1" type="ORF">KGM_209465</name>
</gene>
<dbReference type="InParanoid" id="A0A212F683"/>
<protein>
    <submittedName>
        <fullName evidence="1">Uncharacterized protein</fullName>
    </submittedName>
</protein>
<dbReference type="KEGG" id="dpl:KGM_209465"/>
<organism evidence="1 2">
    <name type="scientific">Danaus plexippus plexippus</name>
    <dbReference type="NCBI Taxonomy" id="278856"/>
    <lineage>
        <taxon>Eukaryota</taxon>
        <taxon>Metazoa</taxon>
        <taxon>Ecdysozoa</taxon>
        <taxon>Arthropoda</taxon>
        <taxon>Hexapoda</taxon>
        <taxon>Insecta</taxon>
        <taxon>Pterygota</taxon>
        <taxon>Neoptera</taxon>
        <taxon>Endopterygota</taxon>
        <taxon>Lepidoptera</taxon>
        <taxon>Glossata</taxon>
        <taxon>Ditrysia</taxon>
        <taxon>Papilionoidea</taxon>
        <taxon>Nymphalidae</taxon>
        <taxon>Danainae</taxon>
        <taxon>Danaini</taxon>
        <taxon>Danaina</taxon>
        <taxon>Danaus</taxon>
        <taxon>Danaus</taxon>
    </lineage>
</organism>
<evidence type="ECO:0000313" key="1">
    <source>
        <dbReference type="EMBL" id="OWR49243.1"/>
    </source>
</evidence>
<evidence type="ECO:0000313" key="2">
    <source>
        <dbReference type="Proteomes" id="UP000007151"/>
    </source>
</evidence>
<accession>A0A212F683</accession>
<sequence length="117" mass="12325">MKGMQALVSETEEGVITNILQYYRASNNTDRKTNDDAAPVDLARAVEPKTRTTARDSGAELTWAALSRDAGGGVCRVVPGPVVSCASRAAALLVLLALRLPSQGHGRAHSEGRTHTA</sequence>
<keyword evidence="2" id="KW-1185">Reference proteome</keyword>
<reference evidence="1 2" key="1">
    <citation type="journal article" date="2011" name="Cell">
        <title>The monarch butterfly genome yields insights into long-distance migration.</title>
        <authorList>
            <person name="Zhan S."/>
            <person name="Merlin C."/>
            <person name="Boore J.L."/>
            <person name="Reppert S.M."/>
        </authorList>
    </citation>
    <scope>NUCLEOTIDE SEQUENCE [LARGE SCALE GENOMIC DNA]</scope>
    <source>
        <strain evidence="1">F-2</strain>
    </source>
</reference>
<dbReference type="Proteomes" id="UP000007151">
    <property type="component" value="Unassembled WGS sequence"/>
</dbReference>
<dbReference type="EMBL" id="AGBW02010072">
    <property type="protein sequence ID" value="OWR49243.1"/>
    <property type="molecule type" value="Genomic_DNA"/>
</dbReference>
<comment type="caution">
    <text evidence="1">The sequence shown here is derived from an EMBL/GenBank/DDBJ whole genome shotgun (WGS) entry which is preliminary data.</text>
</comment>
<name>A0A212F683_DANPL</name>
<dbReference type="AlphaFoldDB" id="A0A212F683"/>
<proteinExistence type="predicted"/>